<name>A8SMG7_9FIRM</name>
<evidence type="ECO:0000313" key="1">
    <source>
        <dbReference type="EMBL" id="EDP23512.1"/>
    </source>
</evidence>
<dbReference type="HOGENOM" id="CLU_3010160_0_0_9"/>
<gene>
    <name evidence="1" type="ORF">PEPMIC_01317</name>
</gene>
<comment type="caution">
    <text evidence="1">The sequence shown here is derived from an EMBL/GenBank/DDBJ whole genome shotgun (WGS) entry which is preliminary data.</text>
</comment>
<accession>A8SMG7</accession>
<protein>
    <submittedName>
        <fullName evidence="1">Uncharacterized protein</fullName>
    </submittedName>
</protein>
<proteinExistence type="predicted"/>
<dbReference type="EMBL" id="ABEE02000017">
    <property type="protein sequence ID" value="EDP23512.1"/>
    <property type="molecule type" value="Genomic_DNA"/>
</dbReference>
<dbReference type="AlphaFoldDB" id="A8SMG7"/>
<sequence length="56" mass="6993">MIIYILGRFYLPIFLFSYKYKKILQEKFYTIIYNIFLHFTKIILNVKIQKLNNKKI</sequence>
<organism evidence="1 2">
    <name type="scientific">Parvimonas micra ATCC 33270</name>
    <dbReference type="NCBI Taxonomy" id="411465"/>
    <lineage>
        <taxon>Bacteria</taxon>
        <taxon>Bacillati</taxon>
        <taxon>Bacillota</taxon>
        <taxon>Tissierellia</taxon>
        <taxon>Tissierellales</taxon>
        <taxon>Peptoniphilaceae</taxon>
        <taxon>Parvimonas</taxon>
    </lineage>
</organism>
<reference evidence="1 2" key="1">
    <citation type="submission" date="2007-09" db="EMBL/GenBank/DDBJ databases">
        <title>Draft genome sequence of Peptostreptococcus micros (ATCC 33270).</title>
        <authorList>
            <person name="Sudarsanam P."/>
            <person name="Ley R."/>
            <person name="Guruge J."/>
            <person name="Turnbaugh P.J."/>
            <person name="Mahowald M."/>
            <person name="Liep D."/>
            <person name="Gordon J."/>
        </authorList>
    </citation>
    <scope>NUCLEOTIDE SEQUENCE [LARGE SCALE GENOMIC DNA]</scope>
    <source>
        <strain evidence="1 2">ATCC 33270</strain>
    </source>
</reference>
<reference evidence="1 2" key="2">
    <citation type="submission" date="2007-09" db="EMBL/GenBank/DDBJ databases">
        <authorList>
            <person name="Fulton L."/>
            <person name="Clifton S."/>
            <person name="Fulton B."/>
            <person name="Xu J."/>
            <person name="Minx P."/>
            <person name="Pepin K.H."/>
            <person name="Johnson M."/>
            <person name="Thiruvilangam P."/>
            <person name="Bhonagiri V."/>
            <person name="Nash W.E."/>
            <person name="Mardis E.R."/>
            <person name="Wilson R.K."/>
        </authorList>
    </citation>
    <scope>NUCLEOTIDE SEQUENCE [LARGE SCALE GENOMIC DNA]</scope>
    <source>
        <strain evidence="1 2">ATCC 33270</strain>
    </source>
</reference>
<dbReference type="Proteomes" id="UP000003162">
    <property type="component" value="Unassembled WGS sequence"/>
</dbReference>
<evidence type="ECO:0000313" key="2">
    <source>
        <dbReference type="Proteomes" id="UP000003162"/>
    </source>
</evidence>